<sequence length="66" mass="7560">MIWNLLRRIVLTAVLVPLGVAGARKLSDTVERRRGPNNRASRLLRQGADTAQTLFGRKKKRRFGFR</sequence>
<proteinExistence type="predicted"/>
<evidence type="ECO:0000313" key="1">
    <source>
        <dbReference type="EMBL" id="SDT78224.1"/>
    </source>
</evidence>
<dbReference type="STRING" id="113562.SAMN04489716_8284"/>
<dbReference type="RefSeq" id="WP_092554091.1">
    <property type="nucleotide sequence ID" value="NZ_BOMJ01000024.1"/>
</dbReference>
<dbReference type="Proteomes" id="UP000198688">
    <property type="component" value="Chromosome I"/>
</dbReference>
<name>A0A1H2D6J7_9ACTN</name>
<gene>
    <name evidence="1" type="ORF">SAMN04489716_8284</name>
</gene>
<reference evidence="1 2" key="1">
    <citation type="submission" date="2016-10" db="EMBL/GenBank/DDBJ databases">
        <authorList>
            <person name="de Groot N.N."/>
        </authorList>
    </citation>
    <scope>NUCLEOTIDE SEQUENCE [LARGE SCALE GENOMIC DNA]</scope>
    <source>
        <strain evidence="1 2">DSM 43941</strain>
    </source>
</reference>
<accession>A0A1H2D6J7</accession>
<dbReference type="OrthoDB" id="3298382at2"/>
<evidence type="ECO:0000313" key="2">
    <source>
        <dbReference type="Proteomes" id="UP000198688"/>
    </source>
</evidence>
<organism evidence="1 2">
    <name type="scientific">Actinoplanes derwentensis</name>
    <dbReference type="NCBI Taxonomy" id="113562"/>
    <lineage>
        <taxon>Bacteria</taxon>
        <taxon>Bacillati</taxon>
        <taxon>Actinomycetota</taxon>
        <taxon>Actinomycetes</taxon>
        <taxon>Micromonosporales</taxon>
        <taxon>Micromonosporaceae</taxon>
        <taxon>Actinoplanes</taxon>
    </lineage>
</organism>
<dbReference type="AlphaFoldDB" id="A0A1H2D6J7"/>
<protein>
    <submittedName>
        <fullName evidence="1">Uncharacterized protein</fullName>
    </submittedName>
</protein>
<dbReference type="EMBL" id="LT629758">
    <property type="protein sequence ID" value="SDT78224.1"/>
    <property type="molecule type" value="Genomic_DNA"/>
</dbReference>
<keyword evidence="2" id="KW-1185">Reference proteome</keyword>